<organism evidence="2 3">
    <name type="scientific">Zea mays</name>
    <name type="common">Maize</name>
    <dbReference type="NCBI Taxonomy" id="4577"/>
    <lineage>
        <taxon>Eukaryota</taxon>
        <taxon>Viridiplantae</taxon>
        <taxon>Streptophyta</taxon>
        <taxon>Embryophyta</taxon>
        <taxon>Tracheophyta</taxon>
        <taxon>Spermatophyta</taxon>
        <taxon>Magnoliopsida</taxon>
        <taxon>Liliopsida</taxon>
        <taxon>Poales</taxon>
        <taxon>Poaceae</taxon>
        <taxon>PACMAD clade</taxon>
        <taxon>Panicoideae</taxon>
        <taxon>Andropogonodae</taxon>
        <taxon>Andropogoneae</taxon>
        <taxon>Tripsacinae</taxon>
        <taxon>Zea</taxon>
    </lineage>
</organism>
<dbReference type="EnsemblPlants" id="Zm00001eb442460_T001">
    <property type="protein sequence ID" value="Zm00001eb442460_P001"/>
    <property type="gene ID" value="Zm00001eb442460"/>
</dbReference>
<protein>
    <recommendedName>
        <fullName evidence="1">DNAJC11-like beta-barrel domain-containing protein</fullName>
    </recommendedName>
</protein>
<dbReference type="InterPro" id="IPR042162">
    <property type="entry name" value="AtJ13"/>
</dbReference>
<feature type="domain" description="DNAJC11-like beta-barrel" evidence="1">
    <location>
        <begin position="3"/>
        <end position="63"/>
    </location>
</feature>
<evidence type="ECO:0000313" key="2">
    <source>
        <dbReference type="EnsemblPlants" id="Zm00001eb442460_P001"/>
    </source>
</evidence>
<dbReference type="InParanoid" id="A0A804RTJ4"/>
<keyword evidence="3" id="KW-1185">Reference proteome</keyword>
<dbReference type="AlphaFoldDB" id="A0A804RTJ4"/>
<dbReference type="Pfam" id="PF22774">
    <property type="entry name" value="DNAJC11_beta-barrel"/>
    <property type="match status" value="1"/>
</dbReference>
<evidence type="ECO:0000259" key="1">
    <source>
        <dbReference type="Pfam" id="PF22774"/>
    </source>
</evidence>
<dbReference type="PANTHER" id="PTHR44914:SF1">
    <property type="entry name" value="CHAPERONE PROTEIN DNAJ 13"/>
    <property type="match status" value="1"/>
</dbReference>
<dbReference type="Proteomes" id="UP000007305">
    <property type="component" value="Unassembled WGS sequence"/>
</dbReference>
<dbReference type="InterPro" id="IPR055225">
    <property type="entry name" value="DNAJC11-like_beta-barrel"/>
</dbReference>
<dbReference type="PANTHER" id="PTHR44914">
    <property type="entry name" value="CHAPERONE PROTEIN DNAJ 13"/>
    <property type="match status" value="1"/>
</dbReference>
<name>A0A804RTJ4_MAIZE</name>
<accession>A0A804RTJ4</accession>
<dbReference type="Gramene" id="Zm00001eb442460_T001">
    <property type="protein sequence ID" value="Zm00001eb442460_P001"/>
    <property type="gene ID" value="Zm00001eb442460"/>
</dbReference>
<evidence type="ECO:0000313" key="3">
    <source>
        <dbReference type="Proteomes" id="UP000007305"/>
    </source>
</evidence>
<sequence>MAMLSQVELPVSKQNTVVVGGNLIVNGSAGSGAATTVLRHQLSPVSSIEFMATAGLRSVIGGQMFSVRTPSHNLFHILLILVYITNCNFVKIVYFSQISPHSTATSGLAVSLRDGSINLSNAWTRQLSDNTVGNIQLVLGDESSISVDGKRRMKNVLQLEK</sequence>
<reference evidence="2" key="1">
    <citation type="submission" date="2021-05" db="UniProtKB">
        <authorList>
            <consortium name="EnsemblPlants"/>
        </authorList>
    </citation>
    <scope>IDENTIFICATION</scope>
    <source>
        <strain evidence="2">cv. B73</strain>
    </source>
</reference>
<proteinExistence type="predicted"/>